<dbReference type="Proteomes" id="UP001396334">
    <property type="component" value="Unassembled WGS sequence"/>
</dbReference>
<feature type="domain" description="F-box" evidence="2">
    <location>
        <begin position="277"/>
        <end position="313"/>
    </location>
</feature>
<evidence type="ECO:0000259" key="2">
    <source>
        <dbReference type="PROSITE" id="PS50181"/>
    </source>
</evidence>
<dbReference type="Gene3D" id="1.20.1280.50">
    <property type="match status" value="1"/>
</dbReference>
<dbReference type="InterPro" id="IPR001810">
    <property type="entry name" value="F-box_dom"/>
</dbReference>
<dbReference type="PANTHER" id="PTHR34145:SF68">
    <property type="entry name" value="FBD DOMAIN-CONTAINING PROTEIN"/>
    <property type="match status" value="1"/>
</dbReference>
<dbReference type="SUPFAM" id="SSF81383">
    <property type="entry name" value="F-box domain"/>
    <property type="match status" value="1"/>
</dbReference>
<dbReference type="InterPro" id="IPR055357">
    <property type="entry name" value="LRR_At1g61320_AtMIF1"/>
</dbReference>
<dbReference type="PANTHER" id="PTHR34145">
    <property type="entry name" value="OS02G0105600 PROTEIN"/>
    <property type="match status" value="1"/>
</dbReference>
<comment type="caution">
    <text evidence="3">The sequence shown here is derived from an EMBL/GenBank/DDBJ whole genome shotgun (WGS) entry which is preliminary data.</text>
</comment>
<reference evidence="3 4" key="1">
    <citation type="journal article" date="2024" name="G3 (Bethesda)">
        <title>Genome assembly of Hibiscus sabdariffa L. provides insights into metabolisms of medicinal natural products.</title>
        <authorList>
            <person name="Kim T."/>
        </authorList>
    </citation>
    <scope>NUCLEOTIDE SEQUENCE [LARGE SCALE GENOMIC DNA]</scope>
    <source>
        <strain evidence="3">TK-2024</strain>
        <tissue evidence="3">Old leaves</tissue>
    </source>
</reference>
<dbReference type="InterPro" id="IPR053772">
    <property type="entry name" value="At1g61320/At1g61330-like"/>
</dbReference>
<gene>
    <name evidence="3" type="ORF">V6N11_037521</name>
</gene>
<dbReference type="InterPro" id="IPR032675">
    <property type="entry name" value="LRR_dom_sf"/>
</dbReference>
<sequence length="670" mass="76957">MLSFHIDIVPKSFSTNCVEKIDNNSHNMLSISNVTPSSLSHSYNTWIFRVRRTSFIRTFTFFAISRKFSSDSNSDPYPDIPGPESCLKSKSESETGKKDQKSVVSHNIITKTKNLVDDKKSATTIPKSTRRGCRSDTKGNSFPDIFIAILCFSFKCSMLRLLETHSWKTSKELEKAIQVYQNAKDRLPHRAVKLDISIERDLAYGLKVRECPQVLFLRGNRIVYTERGWHYTKCWDFICFKAGKPQASSLLKMMETYTRRGEVDSVKHEQEHDDNLIDRISGLPEDLLVRILCLLSLKEALQTCVLSRKWRDLCLFFSGSLNFGASKTLMSDPKKLLKERDGFVASITRFLNLHRAGTIDELRVCFDLNLQHRRSIEEWIEIALTKKVKSLELDLEPCRTNHRRGSGNYRFGWKFFKSSGIRFLISLCLKHVDVSGQILESFLSNCPLLETLHVSHTKQLTHINVCGSSLRLKHLHISFCKCIKSIEVYATNLVTFEYRGSRCVNIDLKCVPQLCDVSYNGQWESIRVFHLYEPVPSFLPTSQLVNLSLHISYLPLMLYAVEAHRLIDEKYFQSIIKEGHRLSLEHEKHMMLREVEIVGFVGAAGDNVLVYFLSLIAPNLDSIVINRCLPRWCCGAPINKRKIKVLEDARMFAYDMLSANRPKGAKFLLL</sequence>
<dbReference type="Pfam" id="PF23622">
    <property type="entry name" value="LRR_At1g61320_AtMIF1"/>
    <property type="match status" value="1"/>
</dbReference>
<keyword evidence="4" id="KW-1185">Reference proteome</keyword>
<evidence type="ECO:0000256" key="1">
    <source>
        <dbReference type="SAM" id="MobiDB-lite"/>
    </source>
</evidence>
<feature type="compositionally biased region" description="Basic and acidic residues" evidence="1">
    <location>
        <begin position="87"/>
        <end position="101"/>
    </location>
</feature>
<dbReference type="Gene3D" id="3.80.10.10">
    <property type="entry name" value="Ribonuclease Inhibitor"/>
    <property type="match status" value="1"/>
</dbReference>
<feature type="region of interest" description="Disordered" evidence="1">
    <location>
        <begin position="69"/>
        <end position="103"/>
    </location>
</feature>
<organism evidence="3 4">
    <name type="scientific">Hibiscus sabdariffa</name>
    <name type="common">roselle</name>
    <dbReference type="NCBI Taxonomy" id="183260"/>
    <lineage>
        <taxon>Eukaryota</taxon>
        <taxon>Viridiplantae</taxon>
        <taxon>Streptophyta</taxon>
        <taxon>Embryophyta</taxon>
        <taxon>Tracheophyta</taxon>
        <taxon>Spermatophyta</taxon>
        <taxon>Magnoliopsida</taxon>
        <taxon>eudicotyledons</taxon>
        <taxon>Gunneridae</taxon>
        <taxon>Pentapetalae</taxon>
        <taxon>rosids</taxon>
        <taxon>malvids</taxon>
        <taxon>Malvales</taxon>
        <taxon>Malvaceae</taxon>
        <taxon>Malvoideae</taxon>
        <taxon>Hibiscus</taxon>
    </lineage>
</organism>
<proteinExistence type="predicted"/>
<dbReference type="PROSITE" id="PS50181">
    <property type="entry name" value="FBOX"/>
    <property type="match status" value="1"/>
</dbReference>
<dbReference type="EMBL" id="JBBPBN010000086">
    <property type="protein sequence ID" value="KAK8982350.1"/>
    <property type="molecule type" value="Genomic_DNA"/>
</dbReference>
<evidence type="ECO:0000313" key="3">
    <source>
        <dbReference type="EMBL" id="KAK8982350.1"/>
    </source>
</evidence>
<accession>A0ABR2P2D0</accession>
<dbReference type="SUPFAM" id="SSF52047">
    <property type="entry name" value="RNI-like"/>
    <property type="match status" value="1"/>
</dbReference>
<protein>
    <recommendedName>
        <fullName evidence="2">F-box domain-containing protein</fullName>
    </recommendedName>
</protein>
<evidence type="ECO:0000313" key="4">
    <source>
        <dbReference type="Proteomes" id="UP001396334"/>
    </source>
</evidence>
<name>A0ABR2P2D0_9ROSI</name>
<dbReference type="InterPro" id="IPR036047">
    <property type="entry name" value="F-box-like_dom_sf"/>
</dbReference>
<dbReference type="Pfam" id="PF00646">
    <property type="entry name" value="F-box"/>
    <property type="match status" value="1"/>
</dbReference>